<feature type="binding site" evidence="9">
    <location>
        <position position="87"/>
    </location>
    <ligand>
        <name>FAD</name>
        <dbReference type="ChEBI" id="CHEBI:57692"/>
    </ligand>
</feature>
<feature type="binding site" evidence="9">
    <location>
        <begin position="417"/>
        <end position="419"/>
    </location>
    <ligand>
        <name>FAD</name>
        <dbReference type="ChEBI" id="CHEBI:57692"/>
    </ligand>
</feature>
<dbReference type="GeneID" id="17037689"/>
<feature type="binding site" evidence="10">
    <location>
        <begin position="239"/>
        <end position="240"/>
    </location>
    <ligand>
        <name>NADP(+)</name>
        <dbReference type="ChEBI" id="CHEBI:58349"/>
    </ligand>
</feature>
<feature type="binding site" evidence="10">
    <location>
        <position position="251"/>
    </location>
    <ligand>
        <name>NADP(+)</name>
        <dbReference type="ChEBI" id="CHEBI:58349"/>
    </ligand>
</feature>
<dbReference type="EC" id="1.18.1.6" evidence="8"/>
<feature type="binding site" evidence="9">
    <location>
        <position position="57"/>
    </location>
    <ligand>
        <name>FAD</name>
        <dbReference type="ChEBI" id="CHEBI:57692"/>
    </ligand>
</feature>
<keyword evidence="8" id="KW-0496">Mitochondrion</keyword>
<evidence type="ECO:0000256" key="3">
    <source>
        <dbReference type="ARBA" id="ARBA00022630"/>
    </source>
</evidence>
<dbReference type="eggNOG" id="KOG1800">
    <property type="taxonomic scope" value="Eukaryota"/>
</dbReference>
<evidence type="ECO:0000259" key="11">
    <source>
        <dbReference type="Pfam" id="PF07992"/>
    </source>
</evidence>
<dbReference type="Pfam" id="PF07992">
    <property type="entry name" value="Pyr_redox_2"/>
    <property type="match status" value="1"/>
</dbReference>
<evidence type="ECO:0000256" key="1">
    <source>
        <dbReference type="ARBA" id="ARBA00001974"/>
    </source>
</evidence>
<evidence type="ECO:0000256" key="9">
    <source>
        <dbReference type="PIRSR" id="PIRSR000362-1"/>
    </source>
</evidence>
<comment type="cofactor">
    <cofactor evidence="1 8 9">
        <name>FAD</name>
        <dbReference type="ChEBI" id="CHEBI:57692"/>
    </cofactor>
</comment>
<comment type="catalytic activity">
    <reaction evidence="7 8">
        <text>2 reduced [adrenodoxin] + NADP(+) + H(+) = 2 oxidized [adrenodoxin] + NADPH</text>
        <dbReference type="Rhea" id="RHEA:42312"/>
        <dbReference type="Rhea" id="RHEA-COMP:9998"/>
        <dbReference type="Rhea" id="RHEA-COMP:9999"/>
        <dbReference type="ChEBI" id="CHEBI:15378"/>
        <dbReference type="ChEBI" id="CHEBI:33737"/>
        <dbReference type="ChEBI" id="CHEBI:33738"/>
        <dbReference type="ChEBI" id="CHEBI:57783"/>
        <dbReference type="ChEBI" id="CHEBI:58349"/>
        <dbReference type="EC" id="1.18.1.6"/>
    </reaction>
</comment>
<dbReference type="GO" id="GO:0016491">
    <property type="term" value="F:oxidoreductase activity"/>
    <property type="evidence" value="ECO:0007669"/>
    <property type="project" value="UniProtKB-KW"/>
</dbReference>
<keyword evidence="3 8" id="KW-0285">Flavoprotein</keyword>
<sequence length="512" mass="56050">MLQSLVRVLSRSKPYSPYLPISRGVSLPFLRSACSAVEDRTHDNTKYHFGVVGSGPAGFYTANLLLKKFGQQATIDIIDRLPTPFGLVRSGVAPDHQDTKNVINQFTRIGQDERVRFLGNVNVGQDIQLIELRQIYSAVILAYGAESNRQLGVPGEDLRNVMSAREFVWWFNGHPEYAKLPVDLSKVEEVTIFGLGNVALDCARILLKTPESLASTDIAQHALDALKTSAVKKVHVVGRRGPVQAAFTAKELREITKLEGVRIVIPEEQLNPTDVDMAEMKASRIKKRVFDILKGAATASPPEGAERELHLHFLRTPLELLPRDEERTTVGAVKLEANVLQAKGDGSQQAVGTGEYEVLRVHMVLSSIGYKSKAVEGVAFDTARGVVIHRAGRALQADGSPDPGLYVVGWAKRGPTGIIGTNLVDAEETTSSIVEDSAALTKVTVESAGTPSLRESLQDRNVQVVDFPAWQQIDAAEVQQGQNIGKPREKFVDIQKMLETGKLDHDKIMMKA</sequence>
<dbReference type="KEGG" id="csl:COCSUDRAFT_19462"/>
<evidence type="ECO:0000256" key="6">
    <source>
        <dbReference type="ARBA" id="ARBA00023002"/>
    </source>
</evidence>
<accession>I0YMU8</accession>
<keyword evidence="4 8" id="KW-0274">FAD</keyword>
<dbReference type="PANTHER" id="PTHR48467">
    <property type="entry name" value="GLUTAMATE SYNTHASE 1 [NADH], CHLOROPLASTIC-LIKE"/>
    <property type="match status" value="1"/>
</dbReference>
<dbReference type="STRING" id="574566.I0YMU8"/>
<dbReference type="PIRSF" id="PIRSF000362">
    <property type="entry name" value="FNR"/>
    <property type="match status" value="1"/>
</dbReference>
<reference evidence="12 13" key="1">
    <citation type="journal article" date="2012" name="Genome Biol.">
        <title>The genome of the polar eukaryotic microalga coccomyxa subellipsoidea reveals traits of cold adaptation.</title>
        <authorList>
            <person name="Blanc G."/>
            <person name="Agarkova I."/>
            <person name="Grimwood J."/>
            <person name="Kuo A."/>
            <person name="Brueggeman A."/>
            <person name="Dunigan D."/>
            <person name="Gurnon J."/>
            <person name="Ladunga I."/>
            <person name="Lindquist E."/>
            <person name="Lucas S."/>
            <person name="Pangilinan J."/>
            <person name="Proschold T."/>
            <person name="Salamov A."/>
            <person name="Schmutz J."/>
            <person name="Weeks D."/>
            <person name="Yamada T."/>
            <person name="Claverie J.M."/>
            <person name="Grigoriev I."/>
            <person name="Van Etten J."/>
            <person name="Lomsadze A."/>
            <person name="Borodovsky M."/>
        </authorList>
    </citation>
    <scope>NUCLEOTIDE SEQUENCE [LARGE SCALE GENOMIC DNA]</scope>
    <source>
        <strain evidence="12 13">C-169</strain>
    </source>
</reference>
<dbReference type="Gene3D" id="3.40.50.720">
    <property type="entry name" value="NAD(P)-binding Rossmann-like Domain"/>
    <property type="match status" value="1"/>
</dbReference>
<dbReference type="PRINTS" id="PR00419">
    <property type="entry name" value="ADXRDTASE"/>
</dbReference>
<proteinExistence type="inferred from homology"/>
<dbReference type="InterPro" id="IPR055275">
    <property type="entry name" value="Ferredox_Rdtase"/>
</dbReference>
<evidence type="ECO:0000313" key="13">
    <source>
        <dbReference type="Proteomes" id="UP000007264"/>
    </source>
</evidence>
<protein>
    <recommendedName>
        <fullName evidence="8">NADPH:adrenodoxin oxidoreductase, mitochondrial</fullName>
        <ecNumber evidence="8">1.18.1.6</ecNumber>
    </recommendedName>
</protein>
<dbReference type="RefSeq" id="XP_005644261.1">
    <property type="nucleotide sequence ID" value="XM_005644204.1"/>
</dbReference>
<comment type="subcellular location">
    <subcellularLocation>
        <location evidence="8">Mitochondrion</location>
    </subcellularLocation>
</comment>
<dbReference type="EMBL" id="AGSI01000018">
    <property type="protein sequence ID" value="EIE19717.1"/>
    <property type="molecule type" value="Genomic_DNA"/>
</dbReference>
<evidence type="ECO:0000256" key="7">
    <source>
        <dbReference type="ARBA" id="ARBA00048933"/>
    </source>
</evidence>
<keyword evidence="6 8" id="KW-0560">Oxidoreductase</keyword>
<dbReference type="PANTHER" id="PTHR48467:SF1">
    <property type="entry name" value="GLUTAMATE SYNTHASE 1 [NADH], CHLOROPLASTIC-LIKE"/>
    <property type="match status" value="1"/>
</dbReference>
<dbReference type="InterPro" id="IPR036188">
    <property type="entry name" value="FAD/NAD-bd_sf"/>
</dbReference>
<gene>
    <name evidence="12" type="ORF">COCSUDRAFT_19462</name>
</gene>
<dbReference type="OrthoDB" id="333024at2759"/>
<evidence type="ECO:0000256" key="8">
    <source>
        <dbReference type="PIRNR" id="PIRNR000362"/>
    </source>
</evidence>
<dbReference type="Proteomes" id="UP000007264">
    <property type="component" value="Unassembled WGS sequence"/>
</dbReference>
<evidence type="ECO:0000256" key="2">
    <source>
        <dbReference type="ARBA" id="ARBA00008312"/>
    </source>
</evidence>
<keyword evidence="5 8" id="KW-0521">NADP</keyword>
<dbReference type="InterPro" id="IPR021163">
    <property type="entry name" value="Ferredox_Rdtase_adrenod"/>
</dbReference>
<dbReference type="GO" id="GO:0005739">
    <property type="term" value="C:mitochondrion"/>
    <property type="evidence" value="ECO:0007669"/>
    <property type="project" value="UniProtKB-SubCell"/>
</dbReference>
<dbReference type="InterPro" id="IPR023753">
    <property type="entry name" value="FAD/NAD-binding_dom"/>
</dbReference>
<name>I0YMU8_COCSC</name>
<feature type="binding site" evidence="9">
    <location>
        <position position="410"/>
    </location>
    <ligand>
        <name>FAD</name>
        <dbReference type="ChEBI" id="CHEBI:57692"/>
    </ligand>
</feature>
<feature type="binding site" evidence="10">
    <location>
        <position position="417"/>
    </location>
    <ligand>
        <name>NADP(+)</name>
        <dbReference type="ChEBI" id="CHEBI:58349"/>
    </ligand>
</feature>
<feature type="domain" description="FAD/NAD(P)-binding" evidence="11">
    <location>
        <begin position="51"/>
        <end position="264"/>
    </location>
</feature>
<feature type="binding site" evidence="9">
    <location>
        <position position="123"/>
    </location>
    <ligand>
        <name>FAD</name>
        <dbReference type="ChEBI" id="CHEBI:57692"/>
    </ligand>
</feature>
<evidence type="ECO:0000256" key="4">
    <source>
        <dbReference type="ARBA" id="ARBA00022827"/>
    </source>
</evidence>
<organism evidence="12 13">
    <name type="scientific">Coccomyxa subellipsoidea (strain C-169)</name>
    <name type="common">Green microalga</name>
    <dbReference type="NCBI Taxonomy" id="574566"/>
    <lineage>
        <taxon>Eukaryota</taxon>
        <taxon>Viridiplantae</taxon>
        <taxon>Chlorophyta</taxon>
        <taxon>core chlorophytes</taxon>
        <taxon>Trebouxiophyceae</taxon>
        <taxon>Trebouxiophyceae incertae sedis</taxon>
        <taxon>Coccomyxaceae</taxon>
        <taxon>Coccomyxa</taxon>
        <taxon>Coccomyxa subellipsoidea</taxon>
    </lineage>
</organism>
<dbReference type="Gene3D" id="3.50.50.60">
    <property type="entry name" value="FAD/NAD(P)-binding domain"/>
    <property type="match status" value="1"/>
</dbReference>
<dbReference type="SUPFAM" id="SSF51971">
    <property type="entry name" value="Nucleotide-binding domain"/>
    <property type="match status" value="2"/>
</dbReference>
<keyword evidence="13" id="KW-1185">Reference proteome</keyword>
<comment type="caution">
    <text evidence="12">The sequence shown here is derived from an EMBL/GenBank/DDBJ whole genome shotgun (WGS) entry which is preliminary data.</text>
</comment>
<comment type="similarity">
    <text evidence="2 8">Belongs to the ferredoxin--NADP reductase type 1 family.</text>
</comment>
<evidence type="ECO:0000256" key="5">
    <source>
        <dbReference type="ARBA" id="ARBA00022857"/>
    </source>
</evidence>
<evidence type="ECO:0000313" key="12">
    <source>
        <dbReference type="EMBL" id="EIE19717.1"/>
    </source>
</evidence>
<dbReference type="AlphaFoldDB" id="I0YMU8"/>
<evidence type="ECO:0000256" key="10">
    <source>
        <dbReference type="PIRSR" id="PIRSR000362-2"/>
    </source>
</evidence>